<dbReference type="Proteomes" id="UP000558089">
    <property type="component" value="Unassembled WGS sequence"/>
</dbReference>
<sequence length="352" mass="39996">MKKLIDNVMRVVLMVSVIGLYSCQEEYEDVEGNDQEQTIAAKSDIAGLIQQTSSQDGSFDNIVDGASCFAVEFPYTVNANGVEISINSKSDLEKIEEVFDATIEGNNILEIVFPVTITFADYSQITIENKGELMIRARECIEGGGDDDIECVDFVYPITLFTFVIDVQQSSEIQVETDLDMYRVFSELEDNRLVSFQYPITLTKHDGTEVVIENNADLIATLELEKNECDEDDDNDFGDDDFSEAELDQYLMACPLQVKQVIRNQMDNSEQYLEHLMVFREDGSVVFSTFTANEITGAWNTSMSNGAVNLRLEFENFTDFSSEWQVYKLEEELIKLYKDDGNKILLERRCDI</sequence>
<evidence type="ECO:0000313" key="2">
    <source>
        <dbReference type="Proteomes" id="UP000558089"/>
    </source>
</evidence>
<dbReference type="RefSeq" id="WP_176619601.1">
    <property type="nucleotide sequence ID" value="NZ_WYET01000002.1"/>
</dbReference>
<keyword evidence="2" id="KW-1185">Reference proteome</keyword>
<comment type="caution">
    <text evidence="1">The sequence shown here is derived from an EMBL/GenBank/DDBJ whole genome shotgun (WGS) entry which is preliminary data.</text>
</comment>
<evidence type="ECO:0000313" key="1">
    <source>
        <dbReference type="EMBL" id="NVN17716.1"/>
    </source>
</evidence>
<dbReference type="AlphaFoldDB" id="A0A850NEL2"/>
<accession>A0A850NEL2</accession>
<name>A0A850NEL2_9FLAO</name>
<dbReference type="PROSITE" id="PS51257">
    <property type="entry name" value="PROKAR_LIPOPROTEIN"/>
    <property type="match status" value="1"/>
</dbReference>
<organism evidence="1 2">
    <name type="scientific">Flagellimonas chongwuensis</name>
    <dbReference type="NCBI Taxonomy" id="2697365"/>
    <lineage>
        <taxon>Bacteria</taxon>
        <taxon>Pseudomonadati</taxon>
        <taxon>Bacteroidota</taxon>
        <taxon>Flavobacteriia</taxon>
        <taxon>Flavobacteriales</taxon>
        <taxon>Flavobacteriaceae</taxon>
        <taxon>Flagellimonas</taxon>
    </lineage>
</organism>
<gene>
    <name evidence="1" type="ORF">GUA46_05125</name>
</gene>
<dbReference type="EMBL" id="WYET01000002">
    <property type="protein sequence ID" value="NVN17716.1"/>
    <property type="molecule type" value="Genomic_DNA"/>
</dbReference>
<proteinExistence type="predicted"/>
<evidence type="ECO:0008006" key="3">
    <source>
        <dbReference type="Google" id="ProtNLM"/>
    </source>
</evidence>
<reference evidence="1 2" key="1">
    <citation type="submission" date="2020-01" db="EMBL/GenBank/DDBJ databases">
        <title>Draft Genome Analysis of Muricauda sp. HICW Isolated from coastal seawater of PR China.</title>
        <authorList>
            <person name="Chen M.-X."/>
        </authorList>
    </citation>
    <scope>NUCLEOTIDE SEQUENCE [LARGE SCALE GENOMIC DNA]</scope>
    <source>
        <strain evidence="1 2">HICW</strain>
    </source>
</reference>
<protein>
    <recommendedName>
        <fullName evidence="3">Lipoprotein</fullName>
    </recommendedName>
</protein>